<evidence type="ECO:0000256" key="1">
    <source>
        <dbReference type="SAM" id="MobiDB-lite"/>
    </source>
</evidence>
<evidence type="ECO:0000313" key="3">
    <source>
        <dbReference type="Proteomes" id="UP001596513"/>
    </source>
</evidence>
<dbReference type="EMBL" id="JBHTEK010000001">
    <property type="protein sequence ID" value="MFC7669987.1"/>
    <property type="molecule type" value="Genomic_DNA"/>
</dbReference>
<reference evidence="3" key="1">
    <citation type="journal article" date="2019" name="Int. J. Syst. Evol. Microbiol.">
        <title>The Global Catalogue of Microorganisms (GCM) 10K type strain sequencing project: providing services to taxonomists for standard genome sequencing and annotation.</title>
        <authorList>
            <consortium name="The Broad Institute Genomics Platform"/>
            <consortium name="The Broad Institute Genome Sequencing Center for Infectious Disease"/>
            <person name="Wu L."/>
            <person name="Ma J."/>
        </authorList>
    </citation>
    <scope>NUCLEOTIDE SEQUENCE [LARGE SCALE GENOMIC DNA]</scope>
    <source>
        <strain evidence="3">JCM 19635</strain>
    </source>
</reference>
<keyword evidence="3" id="KW-1185">Reference proteome</keyword>
<comment type="caution">
    <text evidence="2">The sequence shown here is derived from an EMBL/GenBank/DDBJ whole genome shotgun (WGS) entry which is preliminary data.</text>
</comment>
<dbReference type="Proteomes" id="UP001596513">
    <property type="component" value="Unassembled WGS sequence"/>
</dbReference>
<evidence type="ECO:0000313" key="2">
    <source>
        <dbReference type="EMBL" id="MFC7669987.1"/>
    </source>
</evidence>
<organism evidence="2 3">
    <name type="scientific">Hymenobacter humi</name>
    <dbReference type="NCBI Taxonomy" id="1411620"/>
    <lineage>
        <taxon>Bacteria</taxon>
        <taxon>Pseudomonadati</taxon>
        <taxon>Bacteroidota</taxon>
        <taxon>Cytophagia</taxon>
        <taxon>Cytophagales</taxon>
        <taxon>Hymenobacteraceae</taxon>
        <taxon>Hymenobacter</taxon>
    </lineage>
</organism>
<gene>
    <name evidence="2" type="ORF">ACFQT0_23430</name>
</gene>
<dbReference type="RefSeq" id="WP_380205457.1">
    <property type="nucleotide sequence ID" value="NZ_JBHTEK010000001.1"/>
</dbReference>
<accession>A0ABW2UAW2</accession>
<name>A0ABW2UAW2_9BACT</name>
<feature type="compositionally biased region" description="Polar residues" evidence="1">
    <location>
        <begin position="1"/>
        <end position="13"/>
    </location>
</feature>
<feature type="region of interest" description="Disordered" evidence="1">
    <location>
        <begin position="1"/>
        <end position="24"/>
    </location>
</feature>
<proteinExistence type="predicted"/>
<protein>
    <submittedName>
        <fullName evidence="2">Uncharacterized protein</fullName>
    </submittedName>
</protein>
<sequence>MLLKATSSLAQSPATPPPRDPDYQQVSVEVPRSISLITDVAKVLLSRDANKDKVQDLIDRRRARSQKGDQSIIITVPKTSSPKRWAWLTDLSSSFETG</sequence>